<dbReference type="OrthoDB" id="2019079at2759"/>
<evidence type="ECO:0000256" key="8">
    <source>
        <dbReference type="ARBA" id="ARBA00023303"/>
    </source>
</evidence>
<evidence type="ECO:0000256" key="5">
    <source>
        <dbReference type="ARBA" id="ARBA00023065"/>
    </source>
</evidence>
<dbReference type="PANTHER" id="PTHR45638">
    <property type="entry name" value="CYCLIC NUCLEOTIDE-GATED CATION CHANNEL SUBUNIT A"/>
    <property type="match status" value="1"/>
</dbReference>
<comment type="caution">
    <text evidence="10">The sequence shown here is derived from an EMBL/GenBank/DDBJ whole genome shotgun (WGS) entry which is preliminary data.</text>
</comment>
<dbReference type="GO" id="GO:0016020">
    <property type="term" value="C:membrane"/>
    <property type="evidence" value="ECO:0007669"/>
    <property type="project" value="UniProtKB-SubCell"/>
</dbReference>
<evidence type="ECO:0000256" key="3">
    <source>
        <dbReference type="ARBA" id="ARBA00022692"/>
    </source>
</evidence>
<accession>A0A8S1J4F9</accession>
<feature type="domain" description="Cyclic nucleotide-binding" evidence="9">
    <location>
        <begin position="64"/>
        <end position="236"/>
    </location>
</feature>
<dbReference type="InterPro" id="IPR014710">
    <property type="entry name" value="RmlC-like_jellyroll"/>
</dbReference>
<keyword evidence="3" id="KW-0812">Transmembrane</keyword>
<comment type="subcellular location">
    <subcellularLocation>
        <location evidence="1">Membrane</location>
        <topology evidence="1">Multi-pass membrane protein</topology>
    </subcellularLocation>
</comment>
<dbReference type="PROSITE" id="PS50042">
    <property type="entry name" value="CNMP_BINDING_3"/>
    <property type="match status" value="1"/>
</dbReference>
<dbReference type="Pfam" id="PF00027">
    <property type="entry name" value="cNMP_binding"/>
    <property type="match status" value="1"/>
</dbReference>
<dbReference type="PROSITE" id="PS00888">
    <property type="entry name" value="CNMP_BINDING_1"/>
    <property type="match status" value="1"/>
</dbReference>
<keyword evidence="7" id="KW-1071">Ligand-gated ion channel</keyword>
<dbReference type="CDD" id="cd00038">
    <property type="entry name" value="CAP_ED"/>
    <property type="match status" value="1"/>
</dbReference>
<dbReference type="Gene3D" id="1.10.287.630">
    <property type="entry name" value="Helix hairpin bin"/>
    <property type="match status" value="1"/>
</dbReference>
<dbReference type="InterPro" id="IPR018488">
    <property type="entry name" value="cNMP-bd_CS"/>
</dbReference>
<dbReference type="InterPro" id="IPR018490">
    <property type="entry name" value="cNMP-bd_dom_sf"/>
</dbReference>
<keyword evidence="5" id="KW-0406">Ion transport</keyword>
<dbReference type="InterPro" id="IPR050866">
    <property type="entry name" value="CNG_cation_channel"/>
</dbReference>
<dbReference type="SMART" id="SM00100">
    <property type="entry name" value="cNMP"/>
    <property type="match status" value="1"/>
</dbReference>
<dbReference type="SUPFAM" id="SSF51206">
    <property type="entry name" value="cAMP-binding domain-like"/>
    <property type="match status" value="1"/>
</dbReference>
<dbReference type="InterPro" id="IPR000595">
    <property type="entry name" value="cNMP-bd_dom"/>
</dbReference>
<evidence type="ECO:0000256" key="7">
    <source>
        <dbReference type="ARBA" id="ARBA00023286"/>
    </source>
</evidence>
<feature type="non-terminal residue" evidence="10">
    <location>
        <position position="251"/>
    </location>
</feature>
<feature type="non-terminal residue" evidence="10">
    <location>
        <position position="1"/>
    </location>
</feature>
<reference evidence="10" key="1">
    <citation type="submission" date="2020-12" db="EMBL/GenBank/DDBJ databases">
        <authorList>
            <person name="Iha C."/>
        </authorList>
    </citation>
    <scope>NUCLEOTIDE SEQUENCE</scope>
</reference>
<keyword evidence="2" id="KW-0813">Transport</keyword>
<evidence type="ECO:0000313" key="10">
    <source>
        <dbReference type="EMBL" id="CAD7701983.1"/>
    </source>
</evidence>
<dbReference type="EMBL" id="CAJHUC010001673">
    <property type="protein sequence ID" value="CAD7701983.1"/>
    <property type="molecule type" value="Genomic_DNA"/>
</dbReference>
<dbReference type="PRINTS" id="PR00103">
    <property type="entry name" value="CAMPKINASE"/>
</dbReference>
<protein>
    <recommendedName>
        <fullName evidence="9">Cyclic nucleotide-binding domain-containing protein</fullName>
    </recommendedName>
</protein>
<keyword evidence="11" id="KW-1185">Reference proteome</keyword>
<evidence type="ECO:0000256" key="1">
    <source>
        <dbReference type="ARBA" id="ARBA00004141"/>
    </source>
</evidence>
<gene>
    <name evidence="10" type="ORF">OSTQU699_LOCUS7340</name>
</gene>
<keyword evidence="6" id="KW-0472">Membrane</keyword>
<evidence type="ECO:0000259" key="9">
    <source>
        <dbReference type="PROSITE" id="PS50042"/>
    </source>
</evidence>
<evidence type="ECO:0000313" key="11">
    <source>
        <dbReference type="Proteomes" id="UP000708148"/>
    </source>
</evidence>
<dbReference type="AlphaFoldDB" id="A0A8S1J4F9"/>
<evidence type="ECO:0000256" key="6">
    <source>
        <dbReference type="ARBA" id="ARBA00023136"/>
    </source>
</evidence>
<organism evidence="10 11">
    <name type="scientific">Ostreobium quekettii</name>
    <dbReference type="NCBI Taxonomy" id="121088"/>
    <lineage>
        <taxon>Eukaryota</taxon>
        <taxon>Viridiplantae</taxon>
        <taxon>Chlorophyta</taxon>
        <taxon>core chlorophytes</taxon>
        <taxon>Ulvophyceae</taxon>
        <taxon>TCBD clade</taxon>
        <taxon>Bryopsidales</taxon>
        <taxon>Ostreobineae</taxon>
        <taxon>Ostreobiaceae</taxon>
        <taxon>Ostreobium</taxon>
    </lineage>
</organism>
<dbReference type="Proteomes" id="UP000708148">
    <property type="component" value="Unassembled WGS sequence"/>
</dbReference>
<dbReference type="PANTHER" id="PTHR45638:SF11">
    <property type="entry name" value="CYCLIC NUCLEOTIDE-GATED CATION CHANNEL SUBUNIT A"/>
    <property type="match status" value="1"/>
</dbReference>
<dbReference type="GO" id="GO:0005221">
    <property type="term" value="F:intracellularly cyclic nucleotide-activated monoatomic cation channel activity"/>
    <property type="evidence" value="ECO:0007669"/>
    <property type="project" value="InterPro"/>
</dbReference>
<dbReference type="GO" id="GO:0044877">
    <property type="term" value="F:protein-containing complex binding"/>
    <property type="evidence" value="ECO:0007669"/>
    <property type="project" value="TreeGrafter"/>
</dbReference>
<name>A0A8S1J4F9_9CHLO</name>
<evidence type="ECO:0000256" key="4">
    <source>
        <dbReference type="ARBA" id="ARBA00022989"/>
    </source>
</evidence>
<evidence type="ECO:0000256" key="2">
    <source>
        <dbReference type="ARBA" id="ARBA00022448"/>
    </source>
</evidence>
<dbReference type="Gene3D" id="2.60.120.10">
    <property type="entry name" value="Jelly Rolls"/>
    <property type="match status" value="1"/>
</dbReference>
<proteinExistence type="predicted"/>
<keyword evidence="4" id="KW-1133">Transmembrane helix</keyword>
<sequence>EVEDFLAQRKVPASLSDRVRSFFSYILSRQIIVEETSIINEMSVPLRTEMVMFLYREALQKLPFFQGKDPQFIVHIVTALKLEYYTPGEVVVRQGDPGNVMYFIGKGRLEVRLYFSSSTEESVRHALADPDEKASDAPMLSRVTMKPIVGTASYDFMSAKRRNSFIGPAETYKKLGVLTAGDYFGEYSCLLGEYRTATVVADNFCELYSLSRADLDDILEDLPELGKEFLKMVDKYIQKGVVDVPGLRPKK</sequence>
<keyword evidence="8" id="KW-0407">Ion channel</keyword>